<evidence type="ECO:0000313" key="2">
    <source>
        <dbReference type="EMBL" id="GAA1012294.1"/>
    </source>
</evidence>
<gene>
    <name evidence="2" type="ORF">GCM10009564_35610</name>
</gene>
<sequence>MGSAESLARRVRAISQGPAGGVGPSAGPVTWARHGAAPPRIPAARAPRPPAPSALPGLLPHPPLLVYRLSRWLVSHHG</sequence>
<organism evidence="2 3">
    <name type="scientific">Streptomyces thermogriseus</name>
    <dbReference type="NCBI Taxonomy" id="75292"/>
    <lineage>
        <taxon>Bacteria</taxon>
        <taxon>Bacillati</taxon>
        <taxon>Actinomycetota</taxon>
        <taxon>Actinomycetes</taxon>
        <taxon>Kitasatosporales</taxon>
        <taxon>Streptomycetaceae</taxon>
        <taxon>Streptomyces</taxon>
    </lineage>
</organism>
<accession>A0ABP4DJA7</accession>
<reference evidence="3" key="1">
    <citation type="journal article" date="2019" name="Int. J. Syst. Evol. Microbiol.">
        <title>The Global Catalogue of Microorganisms (GCM) 10K type strain sequencing project: providing services to taxonomists for standard genome sequencing and annotation.</title>
        <authorList>
            <consortium name="The Broad Institute Genomics Platform"/>
            <consortium name="The Broad Institute Genome Sequencing Center for Infectious Disease"/>
            <person name="Wu L."/>
            <person name="Ma J."/>
        </authorList>
    </citation>
    <scope>NUCLEOTIDE SEQUENCE [LARGE SCALE GENOMIC DNA]</scope>
    <source>
        <strain evidence="3">JCM 11269</strain>
    </source>
</reference>
<evidence type="ECO:0000256" key="1">
    <source>
        <dbReference type="SAM" id="MobiDB-lite"/>
    </source>
</evidence>
<keyword evidence="3" id="KW-1185">Reference proteome</keyword>
<comment type="caution">
    <text evidence="2">The sequence shown here is derived from an EMBL/GenBank/DDBJ whole genome shotgun (WGS) entry which is preliminary data.</text>
</comment>
<protein>
    <submittedName>
        <fullName evidence="2">Uncharacterized protein</fullName>
    </submittedName>
</protein>
<dbReference type="Proteomes" id="UP001501072">
    <property type="component" value="Unassembled WGS sequence"/>
</dbReference>
<dbReference type="EMBL" id="BAAAHU010000037">
    <property type="protein sequence ID" value="GAA1012294.1"/>
    <property type="molecule type" value="Genomic_DNA"/>
</dbReference>
<evidence type="ECO:0000313" key="3">
    <source>
        <dbReference type="Proteomes" id="UP001501072"/>
    </source>
</evidence>
<feature type="compositionally biased region" description="Low complexity" evidence="1">
    <location>
        <begin position="25"/>
        <end position="46"/>
    </location>
</feature>
<name>A0ABP4DJA7_9ACTN</name>
<proteinExistence type="predicted"/>
<feature type="region of interest" description="Disordered" evidence="1">
    <location>
        <begin position="1"/>
        <end position="55"/>
    </location>
</feature>